<name>A0A1G6WRT4_9SPHI</name>
<protein>
    <submittedName>
        <fullName evidence="1">Uncharacterized protein</fullName>
    </submittedName>
</protein>
<reference evidence="2" key="1">
    <citation type="submission" date="2016-10" db="EMBL/GenBank/DDBJ databases">
        <authorList>
            <person name="Varghese N."/>
            <person name="Submissions S."/>
        </authorList>
    </citation>
    <scope>NUCLEOTIDE SEQUENCE [LARGE SCALE GENOMIC DNA]</scope>
    <source>
        <strain evidence="2">DSM 18609</strain>
    </source>
</reference>
<dbReference type="Proteomes" id="UP000199455">
    <property type="component" value="Unassembled WGS sequence"/>
</dbReference>
<keyword evidence="2" id="KW-1185">Reference proteome</keyword>
<dbReference type="RefSeq" id="WP_090770290.1">
    <property type="nucleotide sequence ID" value="NZ_FMZH01000007.1"/>
</dbReference>
<dbReference type="EMBL" id="FMZH01000007">
    <property type="protein sequence ID" value="SDD68494.1"/>
    <property type="molecule type" value="Genomic_DNA"/>
</dbReference>
<evidence type="ECO:0000313" key="2">
    <source>
        <dbReference type="Proteomes" id="UP000199455"/>
    </source>
</evidence>
<sequence>MKNSNKLFEKQIELKNSQISGGRASGESYKNQHHTFTDQHGCTVTVAVVLTDNDVKVEECFFTNCP</sequence>
<proteinExistence type="predicted"/>
<organism evidence="1 2">
    <name type="scientific">Pedobacter soli</name>
    <dbReference type="NCBI Taxonomy" id="390242"/>
    <lineage>
        <taxon>Bacteria</taxon>
        <taxon>Pseudomonadati</taxon>
        <taxon>Bacteroidota</taxon>
        <taxon>Sphingobacteriia</taxon>
        <taxon>Sphingobacteriales</taxon>
        <taxon>Sphingobacteriaceae</taxon>
        <taxon>Pedobacter</taxon>
    </lineage>
</organism>
<gene>
    <name evidence="1" type="ORF">SAMN04488024_107103</name>
</gene>
<accession>A0A1G6WRT4</accession>
<evidence type="ECO:0000313" key="1">
    <source>
        <dbReference type="EMBL" id="SDD68494.1"/>
    </source>
</evidence>
<dbReference type="AlphaFoldDB" id="A0A1G6WRT4"/>
<dbReference type="STRING" id="390242.SAMN04488024_107103"/>